<keyword evidence="3" id="KW-1185">Reference proteome</keyword>
<organism evidence="2 3">
    <name type="scientific">Byssothecium circinans</name>
    <dbReference type="NCBI Taxonomy" id="147558"/>
    <lineage>
        <taxon>Eukaryota</taxon>
        <taxon>Fungi</taxon>
        <taxon>Dikarya</taxon>
        <taxon>Ascomycota</taxon>
        <taxon>Pezizomycotina</taxon>
        <taxon>Dothideomycetes</taxon>
        <taxon>Pleosporomycetidae</taxon>
        <taxon>Pleosporales</taxon>
        <taxon>Massarineae</taxon>
        <taxon>Massarinaceae</taxon>
        <taxon>Byssothecium</taxon>
    </lineage>
</organism>
<dbReference type="Proteomes" id="UP000800035">
    <property type="component" value="Unassembled WGS sequence"/>
</dbReference>
<evidence type="ECO:0000313" key="3">
    <source>
        <dbReference type="Proteomes" id="UP000800035"/>
    </source>
</evidence>
<dbReference type="EMBL" id="ML977044">
    <property type="protein sequence ID" value="KAF1948980.1"/>
    <property type="molecule type" value="Genomic_DNA"/>
</dbReference>
<dbReference type="AlphaFoldDB" id="A0A6A5T9N0"/>
<dbReference type="OrthoDB" id="3801338at2759"/>
<protein>
    <submittedName>
        <fullName evidence="2">Uncharacterized protein</fullName>
    </submittedName>
</protein>
<evidence type="ECO:0000313" key="2">
    <source>
        <dbReference type="EMBL" id="KAF1948980.1"/>
    </source>
</evidence>
<feature type="compositionally biased region" description="Polar residues" evidence="1">
    <location>
        <begin position="1"/>
        <end position="15"/>
    </location>
</feature>
<gene>
    <name evidence="2" type="ORF">CC80DRAFT_582097</name>
</gene>
<feature type="region of interest" description="Disordered" evidence="1">
    <location>
        <begin position="180"/>
        <end position="234"/>
    </location>
</feature>
<feature type="compositionally biased region" description="Polar residues" evidence="1">
    <location>
        <begin position="203"/>
        <end position="213"/>
    </location>
</feature>
<reference evidence="2" key="1">
    <citation type="journal article" date="2020" name="Stud. Mycol.">
        <title>101 Dothideomycetes genomes: a test case for predicting lifestyles and emergence of pathogens.</title>
        <authorList>
            <person name="Haridas S."/>
            <person name="Albert R."/>
            <person name="Binder M."/>
            <person name="Bloem J."/>
            <person name="Labutti K."/>
            <person name="Salamov A."/>
            <person name="Andreopoulos B."/>
            <person name="Baker S."/>
            <person name="Barry K."/>
            <person name="Bills G."/>
            <person name="Bluhm B."/>
            <person name="Cannon C."/>
            <person name="Castanera R."/>
            <person name="Culley D."/>
            <person name="Daum C."/>
            <person name="Ezra D."/>
            <person name="Gonzalez J."/>
            <person name="Henrissat B."/>
            <person name="Kuo A."/>
            <person name="Liang C."/>
            <person name="Lipzen A."/>
            <person name="Lutzoni F."/>
            <person name="Magnuson J."/>
            <person name="Mondo S."/>
            <person name="Nolan M."/>
            <person name="Ohm R."/>
            <person name="Pangilinan J."/>
            <person name="Park H.-J."/>
            <person name="Ramirez L."/>
            <person name="Alfaro M."/>
            <person name="Sun H."/>
            <person name="Tritt A."/>
            <person name="Yoshinaga Y."/>
            <person name="Zwiers L.-H."/>
            <person name="Turgeon B."/>
            <person name="Goodwin S."/>
            <person name="Spatafora J."/>
            <person name="Crous P."/>
            <person name="Grigoriev I."/>
        </authorList>
    </citation>
    <scope>NUCLEOTIDE SEQUENCE</scope>
    <source>
        <strain evidence="2">CBS 675.92</strain>
    </source>
</reference>
<feature type="region of interest" description="Disordered" evidence="1">
    <location>
        <begin position="1"/>
        <end position="29"/>
    </location>
</feature>
<proteinExistence type="predicted"/>
<name>A0A6A5T9N0_9PLEO</name>
<evidence type="ECO:0000256" key="1">
    <source>
        <dbReference type="SAM" id="MobiDB-lite"/>
    </source>
</evidence>
<feature type="compositionally biased region" description="Pro residues" evidence="1">
    <location>
        <begin position="186"/>
        <end position="195"/>
    </location>
</feature>
<accession>A0A6A5T9N0</accession>
<sequence length="439" mass="49577">MLSSINNDSKVTATRQLDESSKRVVKKQNKVGVDTPLDDATVGVTLPSVPVHDDTAAHGNAPEFIKHERSNYVSSEVSGRETSCNKTEQQYLEATGRSTIPELEVRTSAELHYSGCHLVGPLCVNGIEYDLIDPVILDRKLDQIGQHFWGFEDIAFVKHYYEQVIRASIMPPMGHMIEQHFTTPKTFPPSPPPTPAKLSPSSVSTESLNNIDQTVEKKDVSPRAPTNPDDGQPVDDILEMSRPHRQYLLEGPHIIIHIGDTAIPNIPKRFAMAASPVLNEYFSTNPTSLDWSAPPGPMDVEAIKNILIAWPQHESRHFQCAPLQPTTFAKDIAIITTAYLLGMNAYTQHVRYHMRNYLQKSLSEYYEILLVMKYRVSSKDPSWTCMVNNLCYQRHQGLIPDTEEFEDFLTRNPLILYAMESADEYFRAREKGRREGVRG</sequence>